<comment type="caution">
    <text evidence="2">The sequence shown here is derived from an EMBL/GenBank/DDBJ whole genome shotgun (WGS) entry which is preliminary data.</text>
</comment>
<feature type="compositionally biased region" description="Pro residues" evidence="1">
    <location>
        <begin position="118"/>
        <end position="128"/>
    </location>
</feature>
<sequence length="256" mass="27852">MSQRLQVTYRNWERLMGFKRAVGRHRHCRARRHVGVLACSVMSKCATASPPQPISSGRRSPVTNKRAAKGSSGHQQHPSLLENGFGNPISQEDESIEEHFRRSLGKSYVEPAALAAQPPSPVSPPAPAQKPASANSEPVPSSDKVTTASQANADKICSVDDHFARALGDQMWTEIKARSEIASLDGLTDTVDAHFAKALGANMWKKLKEENKMVEDVSTHKQKQQQQQQSSLAIVVHNSSKTAPTSHSPVQAPLVT</sequence>
<dbReference type="GO" id="GO:0045892">
    <property type="term" value="P:negative regulation of DNA-templated transcription"/>
    <property type="evidence" value="ECO:0007669"/>
    <property type="project" value="TreeGrafter"/>
</dbReference>
<dbReference type="GO" id="GO:0001223">
    <property type="term" value="F:transcription coactivator binding"/>
    <property type="evidence" value="ECO:0007669"/>
    <property type="project" value="TreeGrafter"/>
</dbReference>
<dbReference type="PANTHER" id="PTHR17604:SF7">
    <property type="entry name" value="TONDU-DOMAIN-CONTAINING GROWTH INHIBITOR, ISOFORM A"/>
    <property type="match status" value="1"/>
</dbReference>
<dbReference type="Proteomes" id="UP000762676">
    <property type="component" value="Unassembled WGS sequence"/>
</dbReference>
<dbReference type="EMBL" id="BMAT01005695">
    <property type="protein sequence ID" value="GFR98386.1"/>
    <property type="molecule type" value="Genomic_DNA"/>
</dbReference>
<organism evidence="2 3">
    <name type="scientific">Elysia marginata</name>
    <dbReference type="NCBI Taxonomy" id="1093978"/>
    <lineage>
        <taxon>Eukaryota</taxon>
        <taxon>Metazoa</taxon>
        <taxon>Spiralia</taxon>
        <taxon>Lophotrochozoa</taxon>
        <taxon>Mollusca</taxon>
        <taxon>Gastropoda</taxon>
        <taxon>Heterobranchia</taxon>
        <taxon>Euthyneura</taxon>
        <taxon>Panpulmonata</taxon>
        <taxon>Sacoglossa</taxon>
        <taxon>Placobranchoidea</taxon>
        <taxon>Plakobranchidae</taxon>
        <taxon>Elysia</taxon>
    </lineage>
</organism>
<keyword evidence="3" id="KW-1185">Reference proteome</keyword>
<name>A0AAV4HMH0_9GAST</name>
<evidence type="ECO:0000256" key="1">
    <source>
        <dbReference type="SAM" id="MobiDB-lite"/>
    </source>
</evidence>
<reference evidence="2 3" key="1">
    <citation type="journal article" date="2021" name="Elife">
        <title>Chloroplast acquisition without the gene transfer in kleptoplastic sea slugs, Plakobranchus ocellatus.</title>
        <authorList>
            <person name="Maeda T."/>
            <person name="Takahashi S."/>
            <person name="Yoshida T."/>
            <person name="Shimamura S."/>
            <person name="Takaki Y."/>
            <person name="Nagai Y."/>
            <person name="Toyoda A."/>
            <person name="Suzuki Y."/>
            <person name="Arimoto A."/>
            <person name="Ishii H."/>
            <person name="Satoh N."/>
            <person name="Nishiyama T."/>
            <person name="Hasebe M."/>
            <person name="Maruyama T."/>
            <person name="Minagawa J."/>
            <person name="Obokata J."/>
            <person name="Shigenobu S."/>
        </authorList>
    </citation>
    <scope>NUCLEOTIDE SEQUENCE [LARGE SCALE GENOMIC DNA]</scope>
</reference>
<feature type="region of interest" description="Disordered" evidence="1">
    <location>
        <begin position="215"/>
        <end position="256"/>
    </location>
</feature>
<dbReference type="InterPro" id="IPR028184">
    <property type="entry name" value="VGLL4"/>
</dbReference>
<protein>
    <submittedName>
        <fullName evidence="2">Transcription cofactor vestigial-like protein 4</fullName>
    </submittedName>
</protein>
<proteinExistence type="predicted"/>
<evidence type="ECO:0000313" key="2">
    <source>
        <dbReference type="EMBL" id="GFR98386.1"/>
    </source>
</evidence>
<dbReference type="AlphaFoldDB" id="A0AAV4HMH0"/>
<feature type="compositionally biased region" description="Polar residues" evidence="1">
    <location>
        <begin position="237"/>
        <end position="249"/>
    </location>
</feature>
<dbReference type="PANTHER" id="PTHR17604">
    <property type="entry name" value="TRANSCRIPTION COFACTOR VESTIGIAL-LIKE PROTEIN 4"/>
    <property type="match status" value="1"/>
</dbReference>
<dbReference type="SMART" id="SM00711">
    <property type="entry name" value="TDU"/>
    <property type="match status" value="3"/>
</dbReference>
<gene>
    <name evidence="2" type="ORF">ElyMa_002767500</name>
</gene>
<feature type="compositionally biased region" description="Polar residues" evidence="1">
    <location>
        <begin position="135"/>
        <end position="149"/>
    </location>
</feature>
<dbReference type="InterPro" id="IPR006627">
    <property type="entry name" value="TDU_repeat"/>
</dbReference>
<accession>A0AAV4HMH0</accession>
<evidence type="ECO:0000313" key="3">
    <source>
        <dbReference type="Proteomes" id="UP000762676"/>
    </source>
</evidence>
<feature type="region of interest" description="Disordered" evidence="1">
    <location>
        <begin position="113"/>
        <end position="149"/>
    </location>
</feature>
<feature type="compositionally biased region" description="Polar residues" evidence="1">
    <location>
        <begin position="54"/>
        <end position="63"/>
    </location>
</feature>
<feature type="region of interest" description="Disordered" evidence="1">
    <location>
        <begin position="46"/>
        <end position="90"/>
    </location>
</feature>